<evidence type="ECO:0000256" key="3">
    <source>
        <dbReference type="ARBA" id="ARBA00023125"/>
    </source>
</evidence>
<dbReference type="InterPro" id="IPR044068">
    <property type="entry name" value="CB"/>
</dbReference>
<evidence type="ECO:0000259" key="6">
    <source>
        <dbReference type="PROSITE" id="PS51898"/>
    </source>
</evidence>
<proteinExistence type="inferred from homology"/>
<dbReference type="Pfam" id="PF02899">
    <property type="entry name" value="Phage_int_SAM_1"/>
    <property type="match status" value="1"/>
</dbReference>
<keyword evidence="9" id="KW-1185">Reference proteome</keyword>
<evidence type="ECO:0000313" key="8">
    <source>
        <dbReference type="EMBL" id="MBB3868703.1"/>
    </source>
</evidence>
<dbReference type="RefSeq" id="WP_062755485.1">
    <property type="nucleotide sequence ID" value="NZ_JACICZ010000004.1"/>
</dbReference>
<evidence type="ECO:0000256" key="4">
    <source>
        <dbReference type="ARBA" id="ARBA00023172"/>
    </source>
</evidence>
<keyword evidence="3 5" id="KW-0238">DNA-binding</keyword>
<evidence type="ECO:0000259" key="7">
    <source>
        <dbReference type="PROSITE" id="PS51900"/>
    </source>
</evidence>
<comment type="similarity">
    <text evidence="1">Belongs to the 'phage' integrase family.</text>
</comment>
<dbReference type="EMBL" id="JACICZ010000004">
    <property type="protein sequence ID" value="MBB3868703.1"/>
    <property type="molecule type" value="Genomic_DNA"/>
</dbReference>
<accession>A0AA89NR98</accession>
<dbReference type="PROSITE" id="PS51898">
    <property type="entry name" value="TYR_RECOMBINASE"/>
    <property type="match status" value="1"/>
</dbReference>
<dbReference type="InterPro" id="IPR050090">
    <property type="entry name" value="Tyrosine_recombinase_XerCD"/>
</dbReference>
<dbReference type="InterPro" id="IPR011010">
    <property type="entry name" value="DNA_brk_join_enz"/>
</dbReference>
<dbReference type="GO" id="GO:0006310">
    <property type="term" value="P:DNA recombination"/>
    <property type="evidence" value="ECO:0007669"/>
    <property type="project" value="UniProtKB-KW"/>
</dbReference>
<keyword evidence="4" id="KW-0233">DNA recombination</keyword>
<reference evidence="8 9" key="1">
    <citation type="submission" date="2020-08" db="EMBL/GenBank/DDBJ databases">
        <title>Genomic Encyclopedia of Type Strains, Phase IV (KMG-IV): sequencing the most valuable type-strain genomes for metagenomic binning, comparative biology and taxonomic classification.</title>
        <authorList>
            <person name="Goeker M."/>
        </authorList>
    </citation>
    <scope>NUCLEOTIDE SEQUENCE [LARGE SCALE GENOMIC DNA]</scope>
    <source>
        <strain evidence="8 9">DSM 14590</strain>
    </source>
</reference>
<dbReference type="GO" id="GO:0003677">
    <property type="term" value="F:DNA binding"/>
    <property type="evidence" value="ECO:0007669"/>
    <property type="project" value="UniProtKB-UniRule"/>
</dbReference>
<evidence type="ECO:0000256" key="1">
    <source>
        <dbReference type="ARBA" id="ARBA00008857"/>
    </source>
</evidence>
<feature type="domain" description="Core-binding (CB)" evidence="7">
    <location>
        <begin position="1"/>
        <end position="88"/>
    </location>
</feature>
<evidence type="ECO:0000256" key="2">
    <source>
        <dbReference type="ARBA" id="ARBA00022908"/>
    </source>
</evidence>
<protein>
    <submittedName>
        <fullName evidence="8">Site-specific recombinase XerD</fullName>
    </submittedName>
</protein>
<dbReference type="SUPFAM" id="SSF56349">
    <property type="entry name" value="DNA breaking-rejoining enzymes"/>
    <property type="match status" value="1"/>
</dbReference>
<dbReference type="AlphaFoldDB" id="A0AA89NR98"/>
<name>A0AA89NR98_9BACL</name>
<keyword evidence="2" id="KW-0229">DNA integration</keyword>
<dbReference type="InterPro" id="IPR013762">
    <property type="entry name" value="Integrase-like_cat_sf"/>
</dbReference>
<evidence type="ECO:0000313" key="9">
    <source>
        <dbReference type="Proteomes" id="UP000613002"/>
    </source>
</evidence>
<organism evidence="8 9">
    <name type="scientific">Parageobacillus toebii NBRC 107807</name>
    <dbReference type="NCBI Taxonomy" id="1223503"/>
    <lineage>
        <taxon>Bacteria</taxon>
        <taxon>Bacillati</taxon>
        <taxon>Bacillota</taxon>
        <taxon>Bacilli</taxon>
        <taxon>Bacillales</taxon>
        <taxon>Anoxybacillaceae</taxon>
        <taxon>Parageobacillus</taxon>
    </lineage>
</organism>
<sequence>MLFTEAQERFKEYLIFREKSKETVKGYMKDLRKLNRFLEDLNNGPVYLDDIEMEHIEKYMLYLKEIGLKPRSRNRYLFSVRSFLNYAVKKKWVDYNVASEIESVSVLQEKKVALMPEEIQQLFEAIEHPIIEFAVILLAYTGLRIQEAHNLRLEDIDFERNRILANGKGKKQRYIPIANALKPYLEDYLANVRGPVDSEYVLATKKTGRLSPGFVNYELRKAVHKLGWNKTVTCHTLRRSFATNLLRKGVNIFTISKLLGHASVKTTMVYLQLNEDELQAAVNKL</sequence>
<dbReference type="InterPro" id="IPR002104">
    <property type="entry name" value="Integrase_catalytic"/>
</dbReference>
<gene>
    <name evidence="8" type="ORF">HNR78_001586</name>
</gene>
<dbReference type="Gene3D" id="1.10.443.10">
    <property type="entry name" value="Intergrase catalytic core"/>
    <property type="match status" value="1"/>
</dbReference>
<evidence type="ECO:0000256" key="5">
    <source>
        <dbReference type="PROSITE-ProRule" id="PRU01248"/>
    </source>
</evidence>
<comment type="caution">
    <text evidence="8">The sequence shown here is derived from an EMBL/GenBank/DDBJ whole genome shotgun (WGS) entry which is preliminary data.</text>
</comment>
<dbReference type="Gene3D" id="1.10.150.130">
    <property type="match status" value="1"/>
</dbReference>
<dbReference type="GO" id="GO:0015074">
    <property type="term" value="P:DNA integration"/>
    <property type="evidence" value="ECO:0007669"/>
    <property type="project" value="UniProtKB-KW"/>
</dbReference>
<dbReference type="InterPro" id="IPR010998">
    <property type="entry name" value="Integrase_recombinase_N"/>
</dbReference>
<dbReference type="Pfam" id="PF00589">
    <property type="entry name" value="Phage_integrase"/>
    <property type="match status" value="1"/>
</dbReference>
<dbReference type="PANTHER" id="PTHR30349">
    <property type="entry name" value="PHAGE INTEGRASE-RELATED"/>
    <property type="match status" value="1"/>
</dbReference>
<dbReference type="InterPro" id="IPR004107">
    <property type="entry name" value="Integrase_SAM-like_N"/>
</dbReference>
<dbReference type="PANTHER" id="PTHR30349:SF41">
    <property type="entry name" value="INTEGRASE_RECOMBINASE PROTEIN MJ0367-RELATED"/>
    <property type="match status" value="1"/>
</dbReference>
<feature type="domain" description="Tyr recombinase" evidence="6">
    <location>
        <begin position="109"/>
        <end position="283"/>
    </location>
</feature>
<dbReference type="Proteomes" id="UP000613002">
    <property type="component" value="Unassembled WGS sequence"/>
</dbReference>
<dbReference type="PROSITE" id="PS51900">
    <property type="entry name" value="CB"/>
    <property type="match status" value="1"/>
</dbReference>